<accession>A0AAE0PRU1</accession>
<dbReference type="InterPro" id="IPR000637">
    <property type="entry name" value="HMGI/Y_DNA-bd_CS"/>
</dbReference>
<dbReference type="PANTHER" id="PTHR47027">
    <property type="entry name" value="REVERSE TRANSCRIPTASE DOMAIN-CONTAINING PROTEIN"/>
    <property type="match status" value="1"/>
</dbReference>
<comment type="subcellular location">
    <subcellularLocation>
        <location evidence="1">Nucleus</location>
    </subcellularLocation>
</comment>
<comment type="caution">
    <text evidence="6">The sequence shown here is derived from an EMBL/GenBank/DDBJ whole genome shotgun (WGS) entry which is preliminary data.</text>
</comment>
<dbReference type="AlphaFoldDB" id="A0AAE0PRU1"/>
<dbReference type="PROSITE" id="PS50102">
    <property type="entry name" value="RRM"/>
    <property type="match status" value="2"/>
</dbReference>
<name>A0AAE0PRU1_9TELE</name>
<dbReference type="GO" id="GO:0003723">
    <property type="term" value="F:RNA binding"/>
    <property type="evidence" value="ECO:0007669"/>
    <property type="project" value="UniProtKB-UniRule"/>
</dbReference>
<dbReference type="Pfam" id="PF00076">
    <property type="entry name" value="RRM_1"/>
    <property type="match status" value="2"/>
</dbReference>
<sequence>NPWSTDNVNQVEKQKVKKNLMVQKAEEQRAEKQARDQQLPVRNKKLPNERLSKNNKTVKLLLRNLDCNVDEDDYMRNSILLELSSVQRSISLTTFTSPYSLFHINMENGHPKGTGFVIFASPDAARNAVMKMNGRVLGSRPVYISVIQSKEEHGGRHRVGQRVAQKNPVQIHTRLKRTFSHSESKVFVKNLDYSVDDRRLHEAFLPFGTVIIAKVTVENGRSRGFGFVSYSSPKEAEKAIKEMNGKMMGRRPIYVMLANNNKQRKASLTQTEQWTKSSCPTEPHPRPHRFMQRVHSHPIQSCGRKVSGAGRGSNLRTQWWTLEVRDAVKLNKESYRAWLARGTPEAAEAYWQAKRTAARVVEFGEAMEKDYRTASGECEAAGMRVSISKSEAMVLDWKKVACTLQVGWELLPQVEEFKYLGVLLTSEGRMDREIDRRISAVAAVMRFMYWSVVVKKELSQKAKLSIYQSIYVPTLTYGHELWVMTKRVRSRIQAAKMSFLRRVAGRFLRDRVRSSVTREELGVEPLFLHIERGLLRWLGHLFQMPPRCLPGEVFRACPTGKRPRGRPRTHWRDHVSRLVWESLGVPPEELEEVPGEREVWASLLRLLPPRPGSG</sequence>
<organism evidence="6 7">
    <name type="scientific">Hemibagrus guttatus</name>
    <dbReference type="NCBI Taxonomy" id="175788"/>
    <lineage>
        <taxon>Eukaryota</taxon>
        <taxon>Metazoa</taxon>
        <taxon>Chordata</taxon>
        <taxon>Craniata</taxon>
        <taxon>Vertebrata</taxon>
        <taxon>Euteleostomi</taxon>
        <taxon>Actinopterygii</taxon>
        <taxon>Neopterygii</taxon>
        <taxon>Teleostei</taxon>
        <taxon>Ostariophysi</taxon>
        <taxon>Siluriformes</taxon>
        <taxon>Bagridae</taxon>
        <taxon>Hemibagrus</taxon>
    </lineage>
</organism>
<reference evidence="6" key="1">
    <citation type="submission" date="2023-06" db="EMBL/GenBank/DDBJ databases">
        <title>Male Hemibagrus guttatus genome.</title>
        <authorList>
            <person name="Bian C."/>
        </authorList>
    </citation>
    <scope>NUCLEOTIDE SEQUENCE</scope>
    <source>
        <strain evidence="6">Male_cb2023</strain>
        <tissue evidence="6">Muscle</tissue>
    </source>
</reference>
<dbReference type="SMART" id="SM00360">
    <property type="entry name" value="RRM"/>
    <property type="match status" value="2"/>
</dbReference>
<proteinExistence type="predicted"/>
<dbReference type="Proteomes" id="UP001274896">
    <property type="component" value="Unassembled WGS sequence"/>
</dbReference>
<evidence type="ECO:0000259" key="5">
    <source>
        <dbReference type="PROSITE" id="PS50102"/>
    </source>
</evidence>
<keyword evidence="7" id="KW-1185">Reference proteome</keyword>
<evidence type="ECO:0000313" key="6">
    <source>
        <dbReference type="EMBL" id="KAK3506093.1"/>
    </source>
</evidence>
<evidence type="ECO:0000256" key="2">
    <source>
        <dbReference type="ARBA" id="ARBA00023242"/>
    </source>
</evidence>
<feature type="region of interest" description="Disordered" evidence="4">
    <location>
        <begin position="1"/>
        <end position="44"/>
    </location>
</feature>
<evidence type="ECO:0000256" key="3">
    <source>
        <dbReference type="PROSITE-ProRule" id="PRU00176"/>
    </source>
</evidence>
<dbReference type="Gene3D" id="3.30.70.330">
    <property type="match status" value="2"/>
</dbReference>
<dbReference type="InterPro" id="IPR012677">
    <property type="entry name" value="Nucleotide-bd_a/b_plait_sf"/>
</dbReference>
<feature type="non-terminal residue" evidence="6">
    <location>
        <position position="614"/>
    </location>
</feature>
<dbReference type="GO" id="GO:0006355">
    <property type="term" value="P:regulation of DNA-templated transcription"/>
    <property type="evidence" value="ECO:0007669"/>
    <property type="project" value="InterPro"/>
</dbReference>
<evidence type="ECO:0000313" key="7">
    <source>
        <dbReference type="Proteomes" id="UP001274896"/>
    </source>
</evidence>
<gene>
    <name evidence="6" type="ORF">QTP70_018234</name>
</gene>
<protein>
    <recommendedName>
        <fullName evidence="5">RRM domain-containing protein</fullName>
    </recommendedName>
</protein>
<evidence type="ECO:0000256" key="1">
    <source>
        <dbReference type="ARBA" id="ARBA00004123"/>
    </source>
</evidence>
<keyword evidence="2" id="KW-0539">Nucleus</keyword>
<feature type="compositionally biased region" description="Basic and acidic residues" evidence="4">
    <location>
        <begin position="24"/>
        <end position="35"/>
    </location>
</feature>
<evidence type="ECO:0000256" key="4">
    <source>
        <dbReference type="SAM" id="MobiDB-lite"/>
    </source>
</evidence>
<feature type="domain" description="RRM" evidence="5">
    <location>
        <begin position="58"/>
        <end position="149"/>
    </location>
</feature>
<dbReference type="GO" id="GO:0005634">
    <property type="term" value="C:nucleus"/>
    <property type="evidence" value="ECO:0007669"/>
    <property type="project" value="UniProtKB-SubCell"/>
</dbReference>
<dbReference type="PROSITE" id="PS00354">
    <property type="entry name" value="HMGI_Y"/>
    <property type="match status" value="1"/>
</dbReference>
<dbReference type="SUPFAM" id="SSF54928">
    <property type="entry name" value="RNA-binding domain, RBD"/>
    <property type="match status" value="1"/>
</dbReference>
<keyword evidence="3" id="KW-0694">RNA-binding</keyword>
<dbReference type="PANTHER" id="PTHR47027:SF30">
    <property type="entry name" value="THAP-TYPE DOMAIN-CONTAINING PROTEIN"/>
    <property type="match status" value="1"/>
</dbReference>
<dbReference type="InterPro" id="IPR035979">
    <property type="entry name" value="RBD_domain_sf"/>
</dbReference>
<dbReference type="InterPro" id="IPR000504">
    <property type="entry name" value="RRM_dom"/>
</dbReference>
<feature type="domain" description="RRM" evidence="5">
    <location>
        <begin position="184"/>
        <end position="260"/>
    </location>
</feature>
<dbReference type="EMBL" id="JAUCMX010000168">
    <property type="protein sequence ID" value="KAK3506093.1"/>
    <property type="molecule type" value="Genomic_DNA"/>
</dbReference>